<protein>
    <recommendedName>
        <fullName evidence="2">Transferrin-binding protein B C-lobe/N-lobe beta-barrel domain-containing protein</fullName>
    </recommendedName>
</protein>
<name>A0ABQ6P9M8_9SPHN</name>
<dbReference type="Proteomes" id="UP001187221">
    <property type="component" value="Unassembled WGS sequence"/>
</dbReference>
<evidence type="ECO:0000313" key="3">
    <source>
        <dbReference type="EMBL" id="GMM61580.1"/>
    </source>
</evidence>
<evidence type="ECO:0000259" key="2">
    <source>
        <dbReference type="Pfam" id="PF01298"/>
    </source>
</evidence>
<feature type="domain" description="Transferrin-binding protein B C-lobe/N-lobe beta-barrel" evidence="2">
    <location>
        <begin position="181"/>
        <end position="303"/>
    </location>
</feature>
<keyword evidence="1" id="KW-0732">Signal</keyword>
<feature type="signal peptide" evidence="1">
    <location>
        <begin position="1"/>
        <end position="20"/>
    </location>
</feature>
<gene>
    <name evidence="3" type="ORF">NUTIK01_23570</name>
</gene>
<organism evidence="3 4">
    <name type="scientific">Novosphingobium pituita</name>
    <dbReference type="NCBI Taxonomy" id="3056842"/>
    <lineage>
        <taxon>Bacteria</taxon>
        <taxon>Pseudomonadati</taxon>
        <taxon>Pseudomonadota</taxon>
        <taxon>Alphaproteobacteria</taxon>
        <taxon>Sphingomonadales</taxon>
        <taxon>Sphingomonadaceae</taxon>
        <taxon>Novosphingobium</taxon>
    </lineage>
</organism>
<evidence type="ECO:0000313" key="4">
    <source>
        <dbReference type="Proteomes" id="UP001187221"/>
    </source>
</evidence>
<reference evidence="3 4" key="1">
    <citation type="submission" date="2023-06" db="EMBL/GenBank/DDBJ databases">
        <title>Draft genome sequence of Novosphingobium sp. strain IK01.</title>
        <authorList>
            <person name="Hatamoto M."/>
            <person name="Ikarashi T."/>
            <person name="Yamaguchi T."/>
        </authorList>
    </citation>
    <scope>NUCLEOTIDE SEQUENCE [LARGE SCALE GENOMIC DNA]</scope>
    <source>
        <strain evidence="3 4">IK01</strain>
    </source>
</reference>
<dbReference type="RefSeq" id="WP_317975251.1">
    <property type="nucleotide sequence ID" value="NZ_BTFW01000001.1"/>
</dbReference>
<evidence type="ECO:0000256" key="1">
    <source>
        <dbReference type="SAM" id="SignalP"/>
    </source>
</evidence>
<dbReference type="Pfam" id="PF01298">
    <property type="entry name" value="TbpB_B_D"/>
    <property type="match status" value="1"/>
</dbReference>
<dbReference type="EMBL" id="BTFW01000001">
    <property type="protein sequence ID" value="GMM61580.1"/>
    <property type="molecule type" value="Genomic_DNA"/>
</dbReference>
<dbReference type="PROSITE" id="PS51257">
    <property type="entry name" value="PROKAR_LIPOPROTEIN"/>
    <property type="match status" value="1"/>
</dbReference>
<sequence length="833" mass="85104">MTKIRRLRFHASLVSVLALAACGGGDGSGGGVNSTPAPPPTGSNASLIGSMVSESFANDSTLATASYAANSGVGTFAAAKGALTFAYDAASKAYSVRDGSLSQTFAPSTLDQTQSSALITTYKVVEGSTSSYLTLTKPGTGSGQTRYVGAGYWQRVNQGSNRINASVESFTYGAQTAAATMPTSGNVRFAVSLVGVRATGQTILGLGGTGQVQVDFTSGALIVRIPYGQMNVQTGQTDFSDTLTGTAMIKSGSSAFSGNLGLSSNTKDNGLDGHFYGPNAAEIGATFYRASPGDVTTGAFFGARDATAPTPSSIEGSGFFAVQSTGLAASLNANSMVEQLAASPALASVYTHSSLQRTFFRADGTTITTGLMVMSPPIYGEIGMPSSNMASLMWQRTGASAQVDALLYGIATPASAMPATGAARYSARLSAIALPLGAKPQTAGGTGDLTVDFKSGTLTASGTYAAHDFVNGAPGDFTASGSRQGTWTGTATLAAGSAKINGQFSTRGALAYDGTFDGSFFGAKNTELATTIKAGDKTGGQLLGVMTASSPVDVTGLVQGLAALTQTTDLQGRSVEYIKSQENTSYGASPSYVSLFRYDPATGTYTINTSPNSVVRSYWPSFLTVLATDRSPSQSTAAFDVYKGAEYTTRVLRTGAGNPDIALTYTSFADLTRNDTQPFIVGQAHQYIMFGTRTPGSGVPTTGTATYNGVAYGSGHDGTSGHDASLAGSSTLKANFDTGSLALTLAMAATDMTTGKARALAEQTYAGTIGATPCNPVCDRSDIVLRNTASSRADNIAAGQFNGLSAQEYGVVFRLDTDADTSHFAGVAMGKRN</sequence>
<dbReference type="Gene3D" id="2.40.160.90">
    <property type="match status" value="3"/>
</dbReference>
<proteinExistence type="predicted"/>
<accession>A0ABQ6P9M8</accession>
<keyword evidence="4" id="KW-1185">Reference proteome</keyword>
<comment type="caution">
    <text evidence="3">The sequence shown here is derived from an EMBL/GenBank/DDBJ whole genome shotgun (WGS) entry which is preliminary data.</text>
</comment>
<dbReference type="SUPFAM" id="SSF56925">
    <property type="entry name" value="OMPA-like"/>
    <property type="match status" value="3"/>
</dbReference>
<dbReference type="InterPro" id="IPR001677">
    <property type="entry name" value="TbpB_B_D"/>
</dbReference>
<dbReference type="InterPro" id="IPR011250">
    <property type="entry name" value="OMP/PagP_B-barrel"/>
</dbReference>
<feature type="chain" id="PRO_5046181951" description="Transferrin-binding protein B C-lobe/N-lobe beta-barrel domain-containing protein" evidence="1">
    <location>
        <begin position="21"/>
        <end position="833"/>
    </location>
</feature>